<name>A0A9E2KKS9_9FIRM</name>
<evidence type="ECO:0000256" key="1">
    <source>
        <dbReference type="ARBA" id="ARBA00004651"/>
    </source>
</evidence>
<evidence type="ECO:0000256" key="4">
    <source>
        <dbReference type="ARBA" id="ARBA00022989"/>
    </source>
</evidence>
<feature type="transmembrane region" description="Helical" evidence="6">
    <location>
        <begin position="64"/>
        <end position="83"/>
    </location>
</feature>
<keyword evidence="3 6" id="KW-0812">Transmembrane</keyword>
<dbReference type="GO" id="GO:0022857">
    <property type="term" value="F:transmembrane transporter activity"/>
    <property type="evidence" value="ECO:0007669"/>
    <property type="project" value="InterPro"/>
</dbReference>
<accession>A0A9E2KKS9</accession>
<reference evidence="7" key="2">
    <citation type="submission" date="2021-04" db="EMBL/GenBank/DDBJ databases">
        <authorList>
            <person name="Gilroy R."/>
        </authorList>
    </citation>
    <scope>NUCLEOTIDE SEQUENCE</scope>
    <source>
        <strain evidence="7">742</strain>
    </source>
</reference>
<proteinExistence type="predicted"/>
<dbReference type="AlphaFoldDB" id="A0A9E2KKS9"/>
<feature type="transmembrane region" description="Helical" evidence="6">
    <location>
        <begin position="95"/>
        <end position="118"/>
    </location>
</feature>
<dbReference type="InterPro" id="IPR001851">
    <property type="entry name" value="ABC_transp_permease"/>
</dbReference>
<dbReference type="Pfam" id="PF02653">
    <property type="entry name" value="BPD_transp_2"/>
    <property type="match status" value="1"/>
</dbReference>
<dbReference type="Proteomes" id="UP000824178">
    <property type="component" value="Unassembled WGS sequence"/>
</dbReference>
<reference evidence="7" key="1">
    <citation type="journal article" date="2021" name="PeerJ">
        <title>Extensive microbial diversity within the chicken gut microbiome revealed by metagenomics and culture.</title>
        <authorList>
            <person name="Gilroy R."/>
            <person name="Ravi A."/>
            <person name="Getino M."/>
            <person name="Pursley I."/>
            <person name="Horton D.L."/>
            <person name="Alikhan N.F."/>
            <person name="Baker D."/>
            <person name="Gharbi K."/>
            <person name="Hall N."/>
            <person name="Watson M."/>
            <person name="Adriaenssens E.M."/>
            <person name="Foster-Nyarko E."/>
            <person name="Jarju S."/>
            <person name="Secka A."/>
            <person name="Antonio M."/>
            <person name="Oren A."/>
            <person name="Chaudhuri R.R."/>
            <person name="La Ragione R."/>
            <person name="Hildebrand F."/>
            <person name="Pallen M.J."/>
        </authorList>
    </citation>
    <scope>NUCLEOTIDE SEQUENCE</scope>
    <source>
        <strain evidence="7">742</strain>
    </source>
</reference>
<dbReference type="CDD" id="cd06574">
    <property type="entry name" value="TM_PBP1_branched-chain-AA_like"/>
    <property type="match status" value="1"/>
</dbReference>
<evidence type="ECO:0000256" key="3">
    <source>
        <dbReference type="ARBA" id="ARBA00022692"/>
    </source>
</evidence>
<keyword evidence="2" id="KW-1003">Cell membrane</keyword>
<feature type="transmembrane region" description="Helical" evidence="6">
    <location>
        <begin position="215"/>
        <end position="236"/>
    </location>
</feature>
<feature type="transmembrane region" description="Helical" evidence="6">
    <location>
        <begin position="245"/>
        <end position="265"/>
    </location>
</feature>
<keyword evidence="5 6" id="KW-0472">Membrane</keyword>
<evidence type="ECO:0000256" key="2">
    <source>
        <dbReference type="ARBA" id="ARBA00022475"/>
    </source>
</evidence>
<feature type="transmembrane region" description="Helical" evidence="6">
    <location>
        <begin position="6"/>
        <end position="30"/>
    </location>
</feature>
<evidence type="ECO:0000256" key="5">
    <source>
        <dbReference type="ARBA" id="ARBA00023136"/>
    </source>
</evidence>
<dbReference type="EMBL" id="JAHLFH010000064">
    <property type="protein sequence ID" value="MBU3819392.1"/>
    <property type="molecule type" value="Genomic_DNA"/>
</dbReference>
<comment type="caution">
    <text evidence="7">The sequence shown here is derived from an EMBL/GenBank/DDBJ whole genome shotgun (WGS) entry which is preliminary data.</text>
</comment>
<organism evidence="7 8">
    <name type="scientific">Candidatus Faecalibacterium intestinavium</name>
    <dbReference type="NCBI Taxonomy" id="2838580"/>
    <lineage>
        <taxon>Bacteria</taxon>
        <taxon>Bacillati</taxon>
        <taxon>Bacillota</taxon>
        <taxon>Clostridia</taxon>
        <taxon>Eubacteriales</taxon>
        <taxon>Oscillospiraceae</taxon>
        <taxon>Faecalibacterium</taxon>
    </lineage>
</organism>
<evidence type="ECO:0000313" key="8">
    <source>
        <dbReference type="Proteomes" id="UP000824178"/>
    </source>
</evidence>
<dbReference type="GO" id="GO:0005886">
    <property type="term" value="C:plasma membrane"/>
    <property type="evidence" value="ECO:0007669"/>
    <property type="project" value="UniProtKB-SubCell"/>
</dbReference>
<evidence type="ECO:0000256" key="6">
    <source>
        <dbReference type="SAM" id="Phobius"/>
    </source>
</evidence>
<feature type="transmembrane region" description="Helical" evidence="6">
    <location>
        <begin position="271"/>
        <end position="289"/>
    </location>
</feature>
<dbReference type="PANTHER" id="PTHR32196:SF69">
    <property type="entry name" value="BRANCHED-CHAIN AMINO ACID TRANSPORT SYSTEM, PERMEASE PROTEIN"/>
    <property type="match status" value="1"/>
</dbReference>
<evidence type="ECO:0000313" key="7">
    <source>
        <dbReference type="EMBL" id="MBU3819392.1"/>
    </source>
</evidence>
<dbReference type="PANTHER" id="PTHR32196">
    <property type="entry name" value="ABC TRANSPORTER PERMEASE PROTEIN YPHD-RELATED-RELATED"/>
    <property type="match status" value="1"/>
</dbReference>
<protein>
    <submittedName>
        <fullName evidence="7">ABC transporter permease</fullName>
    </submittedName>
</protein>
<feature type="transmembrane region" description="Helical" evidence="6">
    <location>
        <begin position="138"/>
        <end position="159"/>
    </location>
</feature>
<comment type="subcellular location">
    <subcellularLocation>
        <location evidence="1">Cell membrane</location>
        <topology evidence="1">Multi-pass membrane protein</topology>
    </subcellularLocation>
</comment>
<feature type="transmembrane region" description="Helical" evidence="6">
    <location>
        <begin position="185"/>
        <end position="209"/>
    </location>
</feature>
<sequence>MLASIFSLNVLQTALELGCIYGLVALALFLSYSILNIADLSTDGCFTLGCAVCCQVALLGHPVLALLAAMAAGVCSGFVTSFLQTRLGVESIMAGIIVNTGLYTINLAVMGFSSNLSLVKTDTVFSLAKGALSFAGGWHALILAALVILAAGAAMLWFLGTRLGLSIRATGDNAAMVRASSIDPAYTITVGLCISGSLTALSGGLLAQYQKSCDINVGTGMVTIALASLIIGETLLGKRTMVRRVIGVVFGSCLYRFIVAVALRFNVPAAAMKLVSALIVAAAISMPAIRSRAAFEKRKQEARLRHAKTYGSSEKEGV</sequence>
<gene>
    <name evidence="7" type="ORF">H9864_03335</name>
</gene>
<keyword evidence="4 6" id="KW-1133">Transmembrane helix</keyword>